<proteinExistence type="predicted"/>
<dbReference type="RefSeq" id="WP_167149952.1">
    <property type="nucleotide sequence ID" value="NZ_JAAMOX010000001.1"/>
</dbReference>
<accession>A0A7X5TT97</accession>
<evidence type="ECO:0000313" key="1">
    <source>
        <dbReference type="EMBL" id="NIH53935.1"/>
    </source>
</evidence>
<dbReference type="EMBL" id="JAAMOX010000001">
    <property type="protein sequence ID" value="NIH53935.1"/>
    <property type="molecule type" value="Genomic_DNA"/>
</dbReference>
<reference evidence="1 2" key="1">
    <citation type="submission" date="2020-02" db="EMBL/GenBank/DDBJ databases">
        <title>Sequencing the genomes of 1000 actinobacteria strains.</title>
        <authorList>
            <person name="Klenk H.-P."/>
        </authorList>
    </citation>
    <scope>NUCLEOTIDE SEQUENCE [LARGE SCALE GENOMIC DNA]</scope>
    <source>
        <strain evidence="1 2">DSM 27960</strain>
    </source>
</reference>
<organism evidence="1 2">
    <name type="scientific">Lysinibacter cavernae</name>
    <dbReference type="NCBI Taxonomy" id="1640652"/>
    <lineage>
        <taxon>Bacteria</taxon>
        <taxon>Bacillati</taxon>
        <taxon>Actinomycetota</taxon>
        <taxon>Actinomycetes</taxon>
        <taxon>Micrococcales</taxon>
        <taxon>Microbacteriaceae</taxon>
        <taxon>Lysinibacter</taxon>
    </lineage>
</organism>
<sequence length="80" mass="8845">MAALHFTNDELLQAISLYREALVDAKEAGDSDAERDDVIVLARENLYADDIDAHALIIDLADGDSGDRVWSLEEEVLDID</sequence>
<dbReference type="Proteomes" id="UP000541033">
    <property type="component" value="Unassembled WGS sequence"/>
</dbReference>
<comment type="caution">
    <text evidence="1">The sequence shown here is derived from an EMBL/GenBank/DDBJ whole genome shotgun (WGS) entry which is preliminary data.</text>
</comment>
<keyword evidence="2" id="KW-1185">Reference proteome</keyword>
<protein>
    <submittedName>
        <fullName evidence="1">Uncharacterized protein</fullName>
    </submittedName>
</protein>
<dbReference type="AlphaFoldDB" id="A0A7X5TT97"/>
<name>A0A7X5TT97_9MICO</name>
<gene>
    <name evidence="1" type="ORF">FHX76_001803</name>
</gene>
<evidence type="ECO:0000313" key="2">
    <source>
        <dbReference type="Proteomes" id="UP000541033"/>
    </source>
</evidence>